<proteinExistence type="predicted"/>
<evidence type="ECO:0000256" key="1">
    <source>
        <dbReference type="SAM" id="MobiDB-lite"/>
    </source>
</evidence>
<dbReference type="AlphaFoldDB" id="A0A0E0JIB7"/>
<evidence type="ECO:0000313" key="3">
    <source>
        <dbReference type="Proteomes" id="UP000026962"/>
    </source>
</evidence>
<dbReference type="Proteomes" id="UP000026962">
    <property type="component" value="Chromosome 1"/>
</dbReference>
<evidence type="ECO:0000313" key="2">
    <source>
        <dbReference type="EnsemblPlants" id="OPUNC01G14790.1"/>
    </source>
</evidence>
<keyword evidence="3" id="KW-1185">Reference proteome</keyword>
<protein>
    <submittedName>
        <fullName evidence="2">Uncharacterized protein</fullName>
    </submittedName>
</protein>
<reference evidence="2" key="1">
    <citation type="submission" date="2015-04" db="UniProtKB">
        <authorList>
            <consortium name="EnsemblPlants"/>
        </authorList>
    </citation>
    <scope>IDENTIFICATION</scope>
</reference>
<accession>A0A0E0JIB7</accession>
<feature type="region of interest" description="Disordered" evidence="1">
    <location>
        <begin position="47"/>
        <end position="69"/>
    </location>
</feature>
<sequence length="93" mass="10969">MPPKKLVRERVVTTRRKVKEKPRWRENPKSLQEANWDGTIKSRRRSLCVRSGRSGTPSRSYNNSSSSFDRCHDRCGCGRRFIVEQRAEMEAMR</sequence>
<name>A0A0E0JIB7_ORYPU</name>
<reference evidence="2" key="2">
    <citation type="submission" date="2018-05" db="EMBL/GenBank/DDBJ databases">
        <title>OpunRS2 (Oryza punctata Reference Sequence Version 2).</title>
        <authorList>
            <person name="Zhang J."/>
            <person name="Kudrna D."/>
            <person name="Lee S."/>
            <person name="Talag J."/>
            <person name="Welchert J."/>
            <person name="Wing R.A."/>
        </authorList>
    </citation>
    <scope>NUCLEOTIDE SEQUENCE [LARGE SCALE GENOMIC DNA]</scope>
</reference>
<dbReference type="EnsemblPlants" id="OPUNC01G14790.1">
    <property type="protein sequence ID" value="OPUNC01G14790.1"/>
    <property type="gene ID" value="OPUNC01G14790"/>
</dbReference>
<dbReference type="Gramene" id="OPUNC01G14790.1">
    <property type="protein sequence ID" value="OPUNC01G14790.1"/>
    <property type="gene ID" value="OPUNC01G14790"/>
</dbReference>
<organism evidence="2">
    <name type="scientific">Oryza punctata</name>
    <name type="common">Red rice</name>
    <dbReference type="NCBI Taxonomy" id="4537"/>
    <lineage>
        <taxon>Eukaryota</taxon>
        <taxon>Viridiplantae</taxon>
        <taxon>Streptophyta</taxon>
        <taxon>Embryophyta</taxon>
        <taxon>Tracheophyta</taxon>
        <taxon>Spermatophyta</taxon>
        <taxon>Magnoliopsida</taxon>
        <taxon>Liliopsida</taxon>
        <taxon>Poales</taxon>
        <taxon>Poaceae</taxon>
        <taxon>BOP clade</taxon>
        <taxon>Oryzoideae</taxon>
        <taxon>Oryzeae</taxon>
        <taxon>Oryzinae</taxon>
        <taxon>Oryza</taxon>
    </lineage>
</organism>
<dbReference type="HOGENOM" id="CLU_2403421_0_0_1"/>
<feature type="compositionally biased region" description="Low complexity" evidence="1">
    <location>
        <begin position="58"/>
        <end position="67"/>
    </location>
</feature>